<feature type="DNA-binding region" description="OmpR/PhoB-type" evidence="2">
    <location>
        <begin position="1"/>
        <end position="104"/>
    </location>
</feature>
<feature type="region of interest" description="Disordered" evidence="3">
    <location>
        <begin position="112"/>
        <end position="132"/>
    </location>
</feature>
<keyword evidence="1 2" id="KW-0238">DNA-binding</keyword>
<organism evidence="6 7">
    <name type="scientific">Erwinia sorbitola</name>
    <dbReference type="NCBI Taxonomy" id="2681984"/>
    <lineage>
        <taxon>Bacteria</taxon>
        <taxon>Pseudomonadati</taxon>
        <taxon>Pseudomonadota</taxon>
        <taxon>Gammaproteobacteria</taxon>
        <taxon>Enterobacterales</taxon>
        <taxon>Erwiniaceae</taxon>
        <taxon>Erwinia</taxon>
    </lineage>
</organism>
<dbReference type="Gene3D" id="1.10.10.10">
    <property type="entry name" value="Winged helix-like DNA-binding domain superfamily/Winged helix DNA-binding domain"/>
    <property type="match status" value="1"/>
</dbReference>
<dbReference type="InterPro" id="IPR001867">
    <property type="entry name" value="OmpR/PhoB-type_DNA-bd"/>
</dbReference>
<dbReference type="CDD" id="cd00383">
    <property type="entry name" value="trans_reg_C"/>
    <property type="match status" value="1"/>
</dbReference>
<evidence type="ECO:0000313" key="7">
    <source>
        <dbReference type="Proteomes" id="UP000424752"/>
    </source>
</evidence>
<feature type="transmembrane region" description="Helical" evidence="4">
    <location>
        <begin position="147"/>
        <end position="165"/>
    </location>
</feature>
<dbReference type="KEGG" id="erwi:GN242_00200"/>
<dbReference type="PROSITE" id="PS51755">
    <property type="entry name" value="OMPR_PHOB"/>
    <property type="match status" value="1"/>
</dbReference>
<feature type="domain" description="OmpR/PhoB-type" evidence="5">
    <location>
        <begin position="1"/>
        <end position="104"/>
    </location>
</feature>
<name>A0A6I6ENK2_9GAMM</name>
<evidence type="ECO:0000256" key="1">
    <source>
        <dbReference type="ARBA" id="ARBA00023125"/>
    </source>
</evidence>
<dbReference type="GO" id="GO:0000160">
    <property type="term" value="P:phosphorelay signal transduction system"/>
    <property type="evidence" value="ECO:0007669"/>
    <property type="project" value="InterPro"/>
</dbReference>
<keyword evidence="4" id="KW-0472">Membrane</keyword>
<accession>A0A6I6ENK2</accession>
<evidence type="ECO:0000256" key="2">
    <source>
        <dbReference type="PROSITE-ProRule" id="PRU01091"/>
    </source>
</evidence>
<dbReference type="RefSeq" id="WP_156286705.1">
    <property type="nucleotide sequence ID" value="NZ_CP046509.1"/>
</dbReference>
<dbReference type="GO" id="GO:0006355">
    <property type="term" value="P:regulation of DNA-templated transcription"/>
    <property type="evidence" value="ECO:0007669"/>
    <property type="project" value="InterPro"/>
</dbReference>
<dbReference type="InterPro" id="IPR036388">
    <property type="entry name" value="WH-like_DNA-bd_sf"/>
</dbReference>
<dbReference type="EMBL" id="CP046509">
    <property type="protein sequence ID" value="QGU85733.1"/>
    <property type="molecule type" value="Genomic_DNA"/>
</dbReference>
<dbReference type="InterPro" id="IPR016032">
    <property type="entry name" value="Sig_transdc_resp-reg_C-effctor"/>
</dbReference>
<proteinExistence type="predicted"/>
<evidence type="ECO:0000256" key="4">
    <source>
        <dbReference type="SAM" id="Phobius"/>
    </source>
</evidence>
<keyword evidence="4" id="KW-1133">Transmembrane helix</keyword>
<gene>
    <name evidence="6" type="ORF">GN242_00200</name>
</gene>
<evidence type="ECO:0000313" key="6">
    <source>
        <dbReference type="EMBL" id="QGU85733.1"/>
    </source>
</evidence>
<protein>
    <recommendedName>
        <fullName evidence="5">OmpR/PhoB-type domain-containing protein</fullName>
    </recommendedName>
</protein>
<keyword evidence="4" id="KW-0812">Transmembrane</keyword>
<evidence type="ECO:0000259" key="5">
    <source>
        <dbReference type="PROSITE" id="PS51755"/>
    </source>
</evidence>
<dbReference type="SMART" id="SM00862">
    <property type="entry name" value="Trans_reg_C"/>
    <property type="match status" value="1"/>
</dbReference>
<dbReference type="AlphaFoldDB" id="A0A6I6ENK2"/>
<reference evidence="6 7" key="1">
    <citation type="submission" date="2019-12" db="EMBL/GenBank/DDBJ databases">
        <title>Erwinia sp. nov., isolated from droppings of birds in the Qinghai-Tiebt plateau of China.</title>
        <authorList>
            <person name="Ge Y."/>
        </authorList>
    </citation>
    <scope>NUCLEOTIDE SEQUENCE [LARGE SCALE GENOMIC DNA]</scope>
    <source>
        <strain evidence="6 7">J780</strain>
    </source>
</reference>
<evidence type="ECO:0000256" key="3">
    <source>
        <dbReference type="SAM" id="MobiDB-lite"/>
    </source>
</evidence>
<dbReference type="Pfam" id="PF00486">
    <property type="entry name" value="Trans_reg_C"/>
    <property type="match status" value="1"/>
</dbReference>
<sequence>MDYFINQTIHFDSINGLLNLIGNDNSVVQLSRPGSRLLTELITHSGNTLTREELLRTVWEEHGLRPSGSNLSNHISLLRKVFSQLGVNQNIIITVPKQGFRFDAEVTLIRPSSGSSKATDRNSKNEKNNLPAIQLKSSHGRDTFKKNLIICLTIVITLLVIYFSLTTYVSHSKTPGTININSCHIIDLDSDSDRNREVKLKLLASLIKEKHINCKSNNSTVYFRFSNLFPIKDYDQSSVFLATCRKNKKNRLTHCESFLSTTIKKP</sequence>
<dbReference type="SUPFAM" id="SSF46894">
    <property type="entry name" value="C-terminal effector domain of the bipartite response regulators"/>
    <property type="match status" value="1"/>
</dbReference>
<dbReference type="Proteomes" id="UP000424752">
    <property type="component" value="Chromosome"/>
</dbReference>
<feature type="compositionally biased region" description="Basic and acidic residues" evidence="3">
    <location>
        <begin position="118"/>
        <end position="127"/>
    </location>
</feature>
<dbReference type="GO" id="GO:0003677">
    <property type="term" value="F:DNA binding"/>
    <property type="evidence" value="ECO:0007669"/>
    <property type="project" value="UniProtKB-UniRule"/>
</dbReference>